<dbReference type="VEuPathDB" id="FungiDB:DIURU_003984"/>
<dbReference type="EMBL" id="SWFT01000116">
    <property type="protein sequence ID" value="KAA8900168.1"/>
    <property type="molecule type" value="Genomic_DNA"/>
</dbReference>
<dbReference type="InterPro" id="IPR030700">
    <property type="entry name" value="N-end_Aminoacyl_Trfase"/>
</dbReference>
<evidence type="ECO:0000256" key="4">
    <source>
        <dbReference type="ARBA" id="ARBA00023315"/>
    </source>
</evidence>
<proteinExistence type="inferred from homology"/>
<dbReference type="AlphaFoldDB" id="A0A642UNN7"/>
<evidence type="ECO:0000256" key="3">
    <source>
        <dbReference type="ARBA" id="ARBA00022679"/>
    </source>
</evidence>
<dbReference type="Pfam" id="PF04376">
    <property type="entry name" value="ATE_N"/>
    <property type="match status" value="1"/>
</dbReference>
<organism evidence="7 8">
    <name type="scientific">Diutina rugosa</name>
    <name type="common">Yeast</name>
    <name type="synonym">Candida rugosa</name>
    <dbReference type="NCBI Taxonomy" id="5481"/>
    <lineage>
        <taxon>Eukaryota</taxon>
        <taxon>Fungi</taxon>
        <taxon>Dikarya</taxon>
        <taxon>Ascomycota</taxon>
        <taxon>Saccharomycotina</taxon>
        <taxon>Pichiomycetes</taxon>
        <taxon>Debaryomycetaceae</taxon>
        <taxon>Diutina</taxon>
    </lineage>
</organism>
<evidence type="ECO:0000313" key="8">
    <source>
        <dbReference type="Proteomes" id="UP000449547"/>
    </source>
</evidence>
<dbReference type="EC" id="2.3.2.8" evidence="2"/>
<dbReference type="GO" id="GO:0004057">
    <property type="term" value="F:arginyl-tRNA--protein transferase activity"/>
    <property type="evidence" value="ECO:0007669"/>
    <property type="project" value="UniProtKB-EC"/>
</dbReference>
<comment type="similarity">
    <text evidence="1">Belongs to the R-transferase family.</text>
</comment>
<dbReference type="InterPro" id="IPR007471">
    <property type="entry name" value="N-end_Aminoacyl_Trfase_N"/>
</dbReference>
<feature type="domain" description="N-end aminoacyl transferase N-terminal" evidence="5">
    <location>
        <begin position="15"/>
        <end position="101"/>
    </location>
</feature>
<dbReference type="InterPro" id="IPR007472">
    <property type="entry name" value="N-end_Aminoacyl_Trfase_C"/>
</dbReference>
<dbReference type="GO" id="GO:0005737">
    <property type="term" value="C:cytoplasm"/>
    <property type="evidence" value="ECO:0007669"/>
    <property type="project" value="TreeGrafter"/>
</dbReference>
<keyword evidence="3" id="KW-0808">Transferase</keyword>
<dbReference type="OrthoDB" id="74183at2759"/>
<name>A0A642UNN7_DIURU</name>
<keyword evidence="8" id="KW-1185">Reference proteome</keyword>
<accession>A0A642UNN7</accession>
<evidence type="ECO:0000259" key="5">
    <source>
        <dbReference type="Pfam" id="PF04376"/>
    </source>
</evidence>
<dbReference type="RefSeq" id="XP_034011307.1">
    <property type="nucleotide sequence ID" value="XM_034156806.1"/>
</dbReference>
<dbReference type="InterPro" id="IPR016181">
    <property type="entry name" value="Acyl_CoA_acyltransferase"/>
</dbReference>
<evidence type="ECO:0000256" key="2">
    <source>
        <dbReference type="ARBA" id="ARBA00012025"/>
    </source>
</evidence>
<sequence length="471" mass="54010">MVATLNPPYYLSGKECGYCKCDKPDWHAVASFQSSDRRCHSTTLGTTVHAMSPHDYDHFINHGWRRSGTFLYKPNLLDNCCRLYTIRTRLADYRPTKHHRKVVNRFIREISGADAKPAKGPFDVYRLLEAEKTSTRFRVEYEPSAFTKEKYQLYRKYQVSVHNDDPADVDEKQFERFLCRHPFASVPDVNEVQGWPQRWSRQVPKNTTAYRGPIHECWYLDERLIAVSVLDVLPSGLSSIYFIWDPDYAHLSLGTLSGVRDILMTHAWGFDYYYLGYYIQDCVKMKYKGDFGGELLDVANNVYVAKTRVDEFIDHGRLFVLGETGQTTEPQWREGFPIPFAESSLSEKTDGEAINVADAVYGTASDTTSVAQSHFDYIRRHYGIKSVALMDHPQIKPLPVVMPGVVPMAQMRAWLEKDDLSDSTVIKVNIQGHTTEIEYGDLTAAFRGIVFDMVRVFGLEPFQKGDIIIDI</sequence>
<dbReference type="SUPFAM" id="SSF55729">
    <property type="entry name" value="Acyl-CoA N-acyltransferases (Nat)"/>
    <property type="match status" value="1"/>
</dbReference>
<dbReference type="Pfam" id="PF04377">
    <property type="entry name" value="ATE_C"/>
    <property type="match status" value="1"/>
</dbReference>
<dbReference type="GeneID" id="54782635"/>
<evidence type="ECO:0000256" key="1">
    <source>
        <dbReference type="ARBA" id="ARBA00009991"/>
    </source>
</evidence>
<feature type="domain" description="N-end rule aminoacyl transferase C-terminal" evidence="6">
    <location>
        <begin position="149"/>
        <end position="292"/>
    </location>
</feature>
<gene>
    <name evidence="7" type="ORF">DIURU_003984</name>
</gene>
<dbReference type="PANTHER" id="PTHR21367:SF1">
    <property type="entry name" value="ARGINYL-TRNA--PROTEIN TRANSFERASE 1"/>
    <property type="match status" value="1"/>
</dbReference>
<comment type="caution">
    <text evidence="7">The sequence shown here is derived from an EMBL/GenBank/DDBJ whole genome shotgun (WGS) entry which is preliminary data.</text>
</comment>
<evidence type="ECO:0000313" key="7">
    <source>
        <dbReference type="EMBL" id="KAA8900168.1"/>
    </source>
</evidence>
<dbReference type="OMA" id="TCQEYDE"/>
<evidence type="ECO:0000259" key="6">
    <source>
        <dbReference type="Pfam" id="PF04377"/>
    </source>
</evidence>
<dbReference type="PANTHER" id="PTHR21367">
    <property type="entry name" value="ARGININE-TRNA-PROTEIN TRANSFERASE 1"/>
    <property type="match status" value="1"/>
</dbReference>
<protein>
    <recommendedName>
        <fullName evidence="2">arginyltransferase</fullName>
        <ecNumber evidence="2">2.3.2.8</ecNumber>
    </recommendedName>
</protein>
<reference evidence="7 8" key="1">
    <citation type="submission" date="2019-07" db="EMBL/GenBank/DDBJ databases">
        <title>Genome assembly of two rare yeast pathogens: Diutina rugosa and Trichomonascus ciferrii.</title>
        <authorList>
            <person name="Mixao V."/>
            <person name="Saus E."/>
            <person name="Hansen A."/>
            <person name="Lass-Flor C."/>
            <person name="Gabaldon T."/>
        </authorList>
    </citation>
    <scope>NUCLEOTIDE SEQUENCE [LARGE SCALE GENOMIC DNA]</scope>
    <source>
        <strain evidence="7 8">CBS 613</strain>
    </source>
</reference>
<keyword evidence="4" id="KW-0012">Acyltransferase</keyword>
<dbReference type="Proteomes" id="UP000449547">
    <property type="component" value="Unassembled WGS sequence"/>
</dbReference>